<dbReference type="OrthoDB" id="407509at2759"/>
<evidence type="ECO:0000313" key="2">
    <source>
        <dbReference type="EMBL" id="CAH2248728.1"/>
    </source>
</evidence>
<name>A0A8S4SCY4_9NEOP</name>
<organism evidence="2 3">
    <name type="scientific">Pararge aegeria aegeria</name>
    <dbReference type="NCBI Taxonomy" id="348720"/>
    <lineage>
        <taxon>Eukaryota</taxon>
        <taxon>Metazoa</taxon>
        <taxon>Ecdysozoa</taxon>
        <taxon>Arthropoda</taxon>
        <taxon>Hexapoda</taxon>
        <taxon>Insecta</taxon>
        <taxon>Pterygota</taxon>
        <taxon>Neoptera</taxon>
        <taxon>Endopterygota</taxon>
        <taxon>Lepidoptera</taxon>
        <taxon>Glossata</taxon>
        <taxon>Ditrysia</taxon>
        <taxon>Papilionoidea</taxon>
        <taxon>Nymphalidae</taxon>
        <taxon>Satyrinae</taxon>
        <taxon>Satyrini</taxon>
        <taxon>Parargina</taxon>
        <taxon>Pararge</taxon>
    </lineage>
</organism>
<evidence type="ECO:0000256" key="1">
    <source>
        <dbReference type="SAM" id="MobiDB-lite"/>
    </source>
</evidence>
<dbReference type="EMBL" id="CAKXAJ010025984">
    <property type="protein sequence ID" value="CAH2248728.1"/>
    <property type="molecule type" value="Genomic_DNA"/>
</dbReference>
<dbReference type="Proteomes" id="UP000838756">
    <property type="component" value="Unassembled WGS sequence"/>
</dbReference>
<dbReference type="AlphaFoldDB" id="A0A8S4SCY4"/>
<comment type="caution">
    <text evidence="2">The sequence shown here is derived from an EMBL/GenBank/DDBJ whole genome shotgun (WGS) entry which is preliminary data.</text>
</comment>
<keyword evidence="3" id="KW-1185">Reference proteome</keyword>
<proteinExistence type="predicted"/>
<evidence type="ECO:0000313" key="3">
    <source>
        <dbReference type="Proteomes" id="UP000838756"/>
    </source>
</evidence>
<protein>
    <submittedName>
        <fullName evidence="2">Jg17521 protein</fullName>
    </submittedName>
</protein>
<reference evidence="2" key="1">
    <citation type="submission" date="2022-03" db="EMBL/GenBank/DDBJ databases">
        <authorList>
            <person name="Lindestad O."/>
        </authorList>
    </citation>
    <scope>NUCLEOTIDE SEQUENCE</scope>
</reference>
<accession>A0A8S4SCY4</accession>
<feature type="region of interest" description="Disordered" evidence="1">
    <location>
        <begin position="55"/>
        <end position="94"/>
    </location>
</feature>
<sequence>MPEEKVFDQCVLPVMTYGAETWTLIARLIHKLQVAQRAMVRAMLGISLRDKIRNEVVDRGPMDVGDERSSSGDRVSERRPPKSGRHRMDEESRK</sequence>
<gene>
    <name evidence="2" type="primary">jg17521</name>
    <name evidence="2" type="ORF">PAEG_LOCUS21785</name>
</gene>